<name>A0A8J9VHX6_9NEOP</name>
<keyword evidence="4" id="KW-1185">Reference proteome</keyword>
<evidence type="ECO:0000313" key="3">
    <source>
        <dbReference type="EMBL" id="CAH0722833.1"/>
    </source>
</evidence>
<dbReference type="GO" id="GO:0006357">
    <property type="term" value="P:regulation of transcription by RNA polymerase II"/>
    <property type="evidence" value="ECO:0007669"/>
    <property type="project" value="InterPro"/>
</dbReference>
<dbReference type="GO" id="GO:0003713">
    <property type="term" value="F:transcription coactivator activity"/>
    <property type="evidence" value="ECO:0007669"/>
    <property type="project" value="InterPro"/>
</dbReference>
<organism evidence="3 4">
    <name type="scientific">Brenthis ino</name>
    <name type="common">lesser marbled fritillary</name>
    <dbReference type="NCBI Taxonomy" id="405034"/>
    <lineage>
        <taxon>Eukaryota</taxon>
        <taxon>Metazoa</taxon>
        <taxon>Ecdysozoa</taxon>
        <taxon>Arthropoda</taxon>
        <taxon>Hexapoda</taxon>
        <taxon>Insecta</taxon>
        <taxon>Pterygota</taxon>
        <taxon>Neoptera</taxon>
        <taxon>Endopterygota</taxon>
        <taxon>Lepidoptera</taxon>
        <taxon>Glossata</taxon>
        <taxon>Ditrysia</taxon>
        <taxon>Papilionoidea</taxon>
        <taxon>Nymphalidae</taxon>
        <taxon>Heliconiinae</taxon>
        <taxon>Argynnini</taxon>
        <taxon>Brenthis</taxon>
    </lineage>
</organism>
<evidence type="ECO:0000259" key="2">
    <source>
        <dbReference type="Pfam" id="PF07304"/>
    </source>
</evidence>
<dbReference type="GO" id="GO:0005634">
    <property type="term" value="C:nucleus"/>
    <property type="evidence" value="ECO:0007669"/>
    <property type="project" value="TreeGrafter"/>
</dbReference>
<dbReference type="OrthoDB" id="5982138at2759"/>
<sequence>MENCDTSSITNSKVPYDPGWNDPPKFAYNSQQTTPNRPRNFLNKRVAFPLSGSSTSTNTSPSVNLPPLPTLSPLPKPNMIPQAKLQGNVEIDSESALQEVKGLLLGILESSSELGPKADSIKKRIGTMEDMWLSGKLNNLIQLQMRDLAYALRDDNPSKADDIHKALMVDHVSAVCTWMPGVKQLIYHCIARSELLAMDKD</sequence>
<reference evidence="3" key="1">
    <citation type="submission" date="2021-12" db="EMBL/GenBank/DDBJ databases">
        <authorList>
            <person name="Martin H S."/>
        </authorList>
    </citation>
    <scope>NUCLEOTIDE SEQUENCE</scope>
</reference>
<feature type="compositionally biased region" description="Polar residues" evidence="1">
    <location>
        <begin position="1"/>
        <end position="13"/>
    </location>
</feature>
<proteinExistence type="predicted"/>
<feature type="compositionally biased region" description="Polar residues" evidence="1">
    <location>
        <begin position="28"/>
        <end position="37"/>
    </location>
</feature>
<evidence type="ECO:0000313" key="4">
    <source>
        <dbReference type="Proteomes" id="UP000838878"/>
    </source>
</evidence>
<dbReference type="Pfam" id="PF07304">
    <property type="entry name" value="SRA1"/>
    <property type="match status" value="1"/>
</dbReference>
<feature type="non-terminal residue" evidence="3">
    <location>
        <position position="201"/>
    </location>
</feature>
<feature type="domain" description="SRA1/Sec31" evidence="2">
    <location>
        <begin position="60"/>
        <end position="187"/>
    </location>
</feature>
<gene>
    <name evidence="3" type="ORF">BINO364_LOCUS8721</name>
</gene>
<dbReference type="PANTHER" id="PTHR18834">
    <property type="entry name" value="STEROID RECEPTOR RNA ACTIVATOR 1"/>
    <property type="match status" value="1"/>
</dbReference>
<dbReference type="AlphaFoldDB" id="A0A8J9VHX6"/>
<dbReference type="Gene3D" id="1.20.940.10">
    <property type="entry name" value="Functional domain of the splicing factor Prp18"/>
    <property type="match status" value="1"/>
</dbReference>
<dbReference type="PANTHER" id="PTHR18834:SF2">
    <property type="entry name" value="STEROID RECEPTOR RNA ACTIVATOR 1"/>
    <property type="match status" value="1"/>
</dbReference>
<dbReference type="InterPro" id="IPR040243">
    <property type="entry name" value="Steroid_recept_RNA_1"/>
</dbReference>
<dbReference type="EMBL" id="OV170223">
    <property type="protein sequence ID" value="CAH0722833.1"/>
    <property type="molecule type" value="Genomic_DNA"/>
</dbReference>
<protein>
    <recommendedName>
        <fullName evidence="2">SRA1/Sec31 domain-containing protein</fullName>
    </recommendedName>
</protein>
<dbReference type="Proteomes" id="UP000838878">
    <property type="component" value="Chromosome 3"/>
</dbReference>
<accession>A0A8J9VHX6</accession>
<dbReference type="InterPro" id="IPR009917">
    <property type="entry name" value="SRA1/Sec31"/>
</dbReference>
<feature type="region of interest" description="Disordered" evidence="1">
    <location>
        <begin position="1"/>
        <end position="39"/>
    </location>
</feature>
<evidence type="ECO:0000256" key="1">
    <source>
        <dbReference type="SAM" id="MobiDB-lite"/>
    </source>
</evidence>